<dbReference type="Pfam" id="PF21009">
    <property type="entry name" value="SBSN_GxHH_rpt"/>
    <property type="match status" value="1"/>
</dbReference>
<evidence type="ECO:0008006" key="3">
    <source>
        <dbReference type="Google" id="ProtNLM"/>
    </source>
</evidence>
<reference evidence="1" key="1">
    <citation type="submission" date="2019-08" db="EMBL/GenBank/DDBJ databases">
        <title>Phocoena sinus (Vaquita) genome, mPhoSin1, primary haplotype.</title>
        <authorList>
            <person name="Morin P."/>
            <person name="Mountcastle J."/>
            <person name="Fungtammasan C."/>
            <person name="Rhie A."/>
            <person name="Rojas-Bracho L."/>
            <person name="Smith C.R."/>
            <person name="Taylor B.L."/>
            <person name="Gulland F.M.D."/>
            <person name="Musser W."/>
            <person name="Houck M."/>
            <person name="Haase B."/>
            <person name="Paez S."/>
            <person name="Howe K."/>
            <person name="Torrance J."/>
            <person name="Formenti G."/>
            <person name="Phillippy A."/>
            <person name="Ryder O."/>
            <person name="Jarvis E.D."/>
            <person name="Fedrigo O."/>
        </authorList>
    </citation>
    <scope>NUCLEOTIDE SEQUENCE [LARGE SCALE GENOMIC DNA]</scope>
</reference>
<dbReference type="PANTHER" id="PTHR23243">
    <property type="entry name" value="SUPRABASAL-SPECIFIC PROTEIN SUPRABASIN"/>
    <property type="match status" value="1"/>
</dbReference>
<reference evidence="1" key="2">
    <citation type="submission" date="2025-08" db="UniProtKB">
        <authorList>
            <consortium name="Ensembl"/>
        </authorList>
    </citation>
    <scope>IDENTIFICATION</scope>
</reference>
<dbReference type="AlphaFoldDB" id="A0A8C9CFJ8"/>
<evidence type="ECO:0000313" key="2">
    <source>
        <dbReference type="Proteomes" id="UP000694554"/>
    </source>
</evidence>
<sequence>NYLTDWRSSQCLTGSLSHEGWKGEKIVQGVHHGVNQAGKEVGKFGQGVINQAGKEVGKFGQGVSHAAGQAGKEGEKIVQAGHHGVNQAGKEAEKFGHGVSHAAGQAGKEVEKLGQGVHHAAGETLLSGERIKDRDPRVRDQVSVCVEGGALKSGLGLYYGPGICVASLGSLSSWAPSQ</sequence>
<evidence type="ECO:0000313" key="1">
    <source>
        <dbReference type="Ensembl" id="ENSPSNP00000021431.1"/>
    </source>
</evidence>
<accession>A0A8C9CFJ8</accession>
<name>A0A8C9CFJ8_PHOSS</name>
<dbReference type="GeneTree" id="ENSGT01000000220874"/>
<proteinExistence type="predicted"/>
<dbReference type="InterPro" id="IPR024153">
    <property type="entry name" value="Suprabasin"/>
</dbReference>
<dbReference type="Ensembl" id="ENSPSNT00000024124.1">
    <property type="protein sequence ID" value="ENSPSNP00000021431.1"/>
    <property type="gene ID" value="ENSPSNG00000015686.1"/>
</dbReference>
<keyword evidence="2" id="KW-1185">Reference proteome</keyword>
<dbReference type="InterPro" id="IPR049502">
    <property type="entry name" value="SBSN_GxHH_rpt"/>
</dbReference>
<organism evidence="1 2">
    <name type="scientific">Phocoena sinus</name>
    <name type="common">Vaquita</name>
    <dbReference type="NCBI Taxonomy" id="42100"/>
    <lineage>
        <taxon>Eukaryota</taxon>
        <taxon>Metazoa</taxon>
        <taxon>Chordata</taxon>
        <taxon>Craniata</taxon>
        <taxon>Vertebrata</taxon>
        <taxon>Euteleostomi</taxon>
        <taxon>Mammalia</taxon>
        <taxon>Eutheria</taxon>
        <taxon>Laurasiatheria</taxon>
        <taxon>Artiodactyla</taxon>
        <taxon>Whippomorpha</taxon>
        <taxon>Cetacea</taxon>
        <taxon>Odontoceti</taxon>
        <taxon>Phocoenidae</taxon>
        <taxon>Phocoena</taxon>
    </lineage>
</organism>
<reference evidence="1" key="3">
    <citation type="submission" date="2025-09" db="UniProtKB">
        <authorList>
            <consortium name="Ensembl"/>
        </authorList>
    </citation>
    <scope>IDENTIFICATION</scope>
</reference>
<dbReference type="Proteomes" id="UP000694554">
    <property type="component" value="Chromosome 19"/>
</dbReference>
<protein>
    <recommendedName>
        <fullName evidence="3">Suprabasin</fullName>
    </recommendedName>
</protein>
<dbReference type="PANTHER" id="PTHR23243:SF3">
    <property type="entry name" value="SUPRABASIN"/>
    <property type="match status" value="1"/>
</dbReference>